<evidence type="ECO:0008006" key="6">
    <source>
        <dbReference type="Google" id="ProtNLM"/>
    </source>
</evidence>
<keyword evidence="1" id="KW-0677">Repeat</keyword>
<evidence type="ECO:0000313" key="4">
    <source>
        <dbReference type="EMBL" id="KAJ5101075.1"/>
    </source>
</evidence>
<sequence length="301" mass="33312">MVAQMALEDPVHINSINDHGLTPLALAAKYGNIPLTKQLLKCDWIEINAKNVAVLQPWDMTDEYTPLIWAARRGHPEVVRALFKISELELYSRDDDGWTALQHAIDENHEDIVRFMIEVSENMDPEDSIEESTNLDAQREDLVQLLLTQDSLRLSETDDVGFTPLARAAEHQSPRILQILLKQPEICVNATLGTVPPLWAACRAGSLATVQNLMTKKSIQVNQKAPTGTSPLHLAVINQYSRIVSLLLSQEGIAVNDVGPFGSTALMLAAVNGYTACVGRLVHDSSIDLMCNEFYEAATFR</sequence>
<dbReference type="Pfam" id="PF00023">
    <property type="entry name" value="Ank"/>
    <property type="match status" value="1"/>
</dbReference>
<accession>A0A9W9FJ16</accession>
<feature type="repeat" description="ANK" evidence="3">
    <location>
        <begin position="96"/>
        <end position="128"/>
    </location>
</feature>
<dbReference type="OrthoDB" id="5130968at2759"/>
<comment type="caution">
    <text evidence="4">The sequence shown here is derived from an EMBL/GenBank/DDBJ whole genome shotgun (WGS) entry which is preliminary data.</text>
</comment>
<keyword evidence="5" id="KW-1185">Reference proteome</keyword>
<dbReference type="Gene3D" id="1.25.40.20">
    <property type="entry name" value="Ankyrin repeat-containing domain"/>
    <property type="match status" value="2"/>
</dbReference>
<organism evidence="4 5">
    <name type="scientific">Penicillium angulare</name>
    <dbReference type="NCBI Taxonomy" id="116970"/>
    <lineage>
        <taxon>Eukaryota</taxon>
        <taxon>Fungi</taxon>
        <taxon>Dikarya</taxon>
        <taxon>Ascomycota</taxon>
        <taxon>Pezizomycotina</taxon>
        <taxon>Eurotiomycetes</taxon>
        <taxon>Eurotiomycetidae</taxon>
        <taxon>Eurotiales</taxon>
        <taxon>Aspergillaceae</taxon>
        <taxon>Penicillium</taxon>
    </lineage>
</organism>
<evidence type="ECO:0000313" key="5">
    <source>
        <dbReference type="Proteomes" id="UP001149165"/>
    </source>
</evidence>
<dbReference type="Proteomes" id="UP001149165">
    <property type="component" value="Unassembled WGS sequence"/>
</dbReference>
<dbReference type="PROSITE" id="PS50297">
    <property type="entry name" value="ANK_REP_REGION"/>
    <property type="match status" value="1"/>
</dbReference>
<evidence type="ECO:0000256" key="2">
    <source>
        <dbReference type="ARBA" id="ARBA00023043"/>
    </source>
</evidence>
<dbReference type="InterPro" id="IPR002110">
    <property type="entry name" value="Ankyrin_rpt"/>
</dbReference>
<protein>
    <recommendedName>
        <fullName evidence="6">Ankyrin</fullName>
    </recommendedName>
</protein>
<evidence type="ECO:0000256" key="3">
    <source>
        <dbReference type="PROSITE-ProRule" id="PRU00023"/>
    </source>
</evidence>
<dbReference type="PANTHER" id="PTHR24198:SF165">
    <property type="entry name" value="ANKYRIN REPEAT-CONTAINING PROTEIN-RELATED"/>
    <property type="match status" value="1"/>
</dbReference>
<gene>
    <name evidence="4" type="ORF">N7456_007127</name>
</gene>
<reference evidence="4" key="2">
    <citation type="journal article" date="2023" name="IMA Fungus">
        <title>Comparative genomic study of the Penicillium genus elucidates a diverse pangenome and 15 lateral gene transfer events.</title>
        <authorList>
            <person name="Petersen C."/>
            <person name="Sorensen T."/>
            <person name="Nielsen M.R."/>
            <person name="Sondergaard T.E."/>
            <person name="Sorensen J.L."/>
            <person name="Fitzpatrick D.A."/>
            <person name="Frisvad J.C."/>
            <person name="Nielsen K.L."/>
        </authorList>
    </citation>
    <scope>NUCLEOTIDE SEQUENCE</scope>
    <source>
        <strain evidence="4">IBT 30069</strain>
    </source>
</reference>
<dbReference type="SMART" id="SM00248">
    <property type="entry name" value="ANK"/>
    <property type="match status" value="7"/>
</dbReference>
<name>A0A9W9FJ16_9EURO</name>
<dbReference type="EMBL" id="JAPQKH010000004">
    <property type="protein sequence ID" value="KAJ5101075.1"/>
    <property type="molecule type" value="Genomic_DNA"/>
</dbReference>
<dbReference type="Pfam" id="PF12796">
    <property type="entry name" value="Ank_2"/>
    <property type="match status" value="2"/>
</dbReference>
<dbReference type="AlphaFoldDB" id="A0A9W9FJ16"/>
<dbReference type="PANTHER" id="PTHR24198">
    <property type="entry name" value="ANKYRIN REPEAT AND PROTEIN KINASE DOMAIN-CONTAINING PROTEIN"/>
    <property type="match status" value="1"/>
</dbReference>
<reference evidence="4" key="1">
    <citation type="submission" date="2022-11" db="EMBL/GenBank/DDBJ databases">
        <authorList>
            <person name="Petersen C."/>
        </authorList>
    </citation>
    <scope>NUCLEOTIDE SEQUENCE</scope>
    <source>
        <strain evidence="4">IBT 30069</strain>
    </source>
</reference>
<proteinExistence type="predicted"/>
<dbReference type="InterPro" id="IPR036770">
    <property type="entry name" value="Ankyrin_rpt-contain_sf"/>
</dbReference>
<dbReference type="SUPFAM" id="SSF48403">
    <property type="entry name" value="Ankyrin repeat"/>
    <property type="match status" value="1"/>
</dbReference>
<dbReference type="PROSITE" id="PS50088">
    <property type="entry name" value="ANK_REPEAT"/>
    <property type="match status" value="2"/>
</dbReference>
<evidence type="ECO:0000256" key="1">
    <source>
        <dbReference type="ARBA" id="ARBA00022737"/>
    </source>
</evidence>
<feature type="repeat" description="ANK" evidence="3">
    <location>
        <begin position="227"/>
        <end position="249"/>
    </location>
</feature>
<keyword evidence="2 3" id="KW-0040">ANK repeat</keyword>